<gene>
    <name evidence="8" type="ORF">HYG87_08240</name>
</gene>
<dbReference type="Proteomes" id="UP000681041">
    <property type="component" value="Chromosome"/>
</dbReference>
<evidence type="ECO:0000313" key="8">
    <source>
        <dbReference type="EMBL" id="QUH23747.1"/>
    </source>
</evidence>
<protein>
    <recommendedName>
        <fullName evidence="7">Probable membrane transporter protein</fullName>
    </recommendedName>
</protein>
<feature type="transmembrane region" description="Helical" evidence="7">
    <location>
        <begin position="72"/>
        <end position="91"/>
    </location>
</feature>
<keyword evidence="4 7" id="KW-0812">Transmembrane</keyword>
<dbReference type="GeneID" id="64820747"/>
<evidence type="ECO:0000256" key="7">
    <source>
        <dbReference type="RuleBase" id="RU363041"/>
    </source>
</evidence>
<feature type="transmembrane region" description="Helical" evidence="7">
    <location>
        <begin position="222"/>
        <end position="243"/>
    </location>
</feature>
<sequence>MDINTLILFLLAAYLSEVAGTLAGFGSSTLFMPLALFLVDFRIALVMVAVLHISGNLGRLGFFKKGLNYRMLLIFGVPSVILTVVGAFLVDYVNQDILKFSLGLFLIFYVIWSLYKSDFKISPTPLSTTMGGGLSGFLAGLIGTGGALRAAFLTGFGLKKEVYLATAAAIALGVDLTRLPIYLSQGFLPDELIILIPFLVVAAITGSYTGKKLLSRISAAGFRRVVLGALLLMGVYFVGQGFIM</sequence>
<keyword evidence="5 7" id="KW-1133">Transmembrane helix</keyword>
<dbReference type="Pfam" id="PF01925">
    <property type="entry name" value="TauE"/>
    <property type="match status" value="1"/>
</dbReference>
<evidence type="ECO:0000313" key="9">
    <source>
        <dbReference type="Proteomes" id="UP000681041"/>
    </source>
</evidence>
<keyword evidence="9" id="KW-1185">Reference proteome</keyword>
<evidence type="ECO:0000256" key="4">
    <source>
        <dbReference type="ARBA" id="ARBA00022692"/>
    </source>
</evidence>
<feature type="transmembrane region" description="Helical" evidence="7">
    <location>
        <begin position="97"/>
        <end position="115"/>
    </location>
</feature>
<keyword evidence="3 7" id="KW-1003">Cell membrane</keyword>
<evidence type="ECO:0000256" key="5">
    <source>
        <dbReference type="ARBA" id="ARBA00022989"/>
    </source>
</evidence>
<accession>A0A8T8K6T8</accession>
<name>A0A8T8K6T8_9EURY</name>
<dbReference type="RefSeq" id="WP_211532703.1">
    <property type="nucleotide sequence ID" value="NZ_CP058560.1"/>
</dbReference>
<feature type="transmembrane region" description="Helical" evidence="7">
    <location>
        <begin position="162"/>
        <end position="180"/>
    </location>
</feature>
<dbReference type="OrthoDB" id="71262at2157"/>
<dbReference type="InterPro" id="IPR052017">
    <property type="entry name" value="TSUP"/>
</dbReference>
<evidence type="ECO:0000256" key="2">
    <source>
        <dbReference type="ARBA" id="ARBA00022448"/>
    </source>
</evidence>
<dbReference type="AlphaFoldDB" id="A0A8T8K6T8"/>
<comment type="similarity">
    <text evidence="7">Belongs to the 4-toluene sulfonate uptake permease (TSUP) (TC 2.A.102) family.</text>
</comment>
<feature type="transmembrane region" description="Helical" evidence="7">
    <location>
        <begin position="192"/>
        <end position="210"/>
    </location>
</feature>
<dbReference type="PANTHER" id="PTHR30269:SF37">
    <property type="entry name" value="MEMBRANE TRANSPORTER PROTEIN"/>
    <property type="match status" value="1"/>
</dbReference>
<dbReference type="EMBL" id="CP058560">
    <property type="protein sequence ID" value="QUH23747.1"/>
    <property type="molecule type" value="Genomic_DNA"/>
</dbReference>
<evidence type="ECO:0000256" key="3">
    <source>
        <dbReference type="ARBA" id="ARBA00022475"/>
    </source>
</evidence>
<feature type="transmembrane region" description="Helical" evidence="7">
    <location>
        <begin position="136"/>
        <end position="156"/>
    </location>
</feature>
<organism evidence="8 9">
    <name type="scientific">Methanobacterium alkalithermotolerans</name>
    <dbReference type="NCBI Taxonomy" id="2731220"/>
    <lineage>
        <taxon>Archaea</taxon>
        <taxon>Methanobacteriati</taxon>
        <taxon>Methanobacteriota</taxon>
        <taxon>Methanomada group</taxon>
        <taxon>Methanobacteria</taxon>
        <taxon>Methanobacteriales</taxon>
        <taxon>Methanobacteriaceae</taxon>
        <taxon>Methanobacterium</taxon>
    </lineage>
</organism>
<keyword evidence="6 7" id="KW-0472">Membrane</keyword>
<evidence type="ECO:0000256" key="1">
    <source>
        <dbReference type="ARBA" id="ARBA00004651"/>
    </source>
</evidence>
<keyword evidence="2" id="KW-0813">Transport</keyword>
<dbReference type="InterPro" id="IPR002781">
    <property type="entry name" value="TM_pro_TauE-like"/>
</dbReference>
<comment type="subcellular location">
    <subcellularLocation>
        <location evidence="1 7">Cell membrane</location>
        <topology evidence="1 7">Multi-pass membrane protein</topology>
    </subcellularLocation>
</comment>
<feature type="transmembrane region" description="Helical" evidence="7">
    <location>
        <begin position="30"/>
        <end position="51"/>
    </location>
</feature>
<proteinExistence type="inferred from homology"/>
<dbReference type="GO" id="GO:0005886">
    <property type="term" value="C:plasma membrane"/>
    <property type="evidence" value="ECO:0007669"/>
    <property type="project" value="UniProtKB-SubCell"/>
</dbReference>
<dbReference type="KEGG" id="meme:HYG87_08240"/>
<dbReference type="PANTHER" id="PTHR30269">
    <property type="entry name" value="TRANSMEMBRANE PROTEIN YFCA"/>
    <property type="match status" value="1"/>
</dbReference>
<reference evidence="8" key="1">
    <citation type="submission" date="2020-07" db="EMBL/GenBank/DDBJ databases">
        <title>Methanobacterium. sp. MethCan genome.</title>
        <authorList>
            <person name="Postec A."/>
            <person name="Quemeneur M."/>
        </authorList>
    </citation>
    <scope>NUCLEOTIDE SEQUENCE</scope>
    <source>
        <strain evidence="8">MethCAN</strain>
    </source>
</reference>
<evidence type="ECO:0000256" key="6">
    <source>
        <dbReference type="ARBA" id="ARBA00023136"/>
    </source>
</evidence>